<dbReference type="SUPFAM" id="SSF161098">
    <property type="entry name" value="MetI-like"/>
    <property type="match status" value="1"/>
</dbReference>
<sequence>MRKWLVSLLVIASAIFGMLVGFEQANAASKPHYTITTDSTYPPFEFQSKNGKYIGIDMDMLKAIAKKEGFTYTLKPMSFNAGVQAVQAGQVDGILAGMTITDERKQTFDFSEPYYKTGVVVAISAKDKTVKSLKDLKGKTVALKTGTAGATYAESIQKKYGFKATYYNDSNIMYNAVITGNAVAAFEDQPVMLYAIKQGTALKIISKQVANGGWYGFGVKKGSQAALLKSFNAGYKKIVADGTYDKIVNKYLGDTGVNYKEVKADSSRDDSTSFVSIFNENRSALLNGLIKTIELTVLGVVLASIWGILLGVMGVVPSKFIQGLSATIIYIFRGLPMLVLAFFIYIGIPNVTGQRIPAFTAGIITLILNEGAYIGAFVRGGFMSVDPGQMEAARSLGMPYGKAMRKVVMPQGIRLMIPSFINQFIITLKDTSLLSAIGIIELTQTGTLIIARNLQGFKVWLMVAALYLIVITLLTWLSNWVEKRLK</sequence>
<dbReference type="InterPro" id="IPR035906">
    <property type="entry name" value="MetI-like_sf"/>
</dbReference>
<keyword evidence="5 7" id="KW-1133">Transmembrane helix</keyword>
<dbReference type="GeneID" id="94545493"/>
<gene>
    <name evidence="8" type="ORF">DFP99_1438</name>
</gene>
<evidence type="ECO:0000256" key="2">
    <source>
        <dbReference type="ARBA" id="ARBA00022448"/>
    </source>
</evidence>
<dbReference type="CDD" id="cd13619">
    <property type="entry name" value="PBP2_GlnP"/>
    <property type="match status" value="1"/>
</dbReference>
<dbReference type="InterPro" id="IPR000515">
    <property type="entry name" value="MetI-like"/>
</dbReference>
<accession>A0A288QSH5</accession>
<evidence type="ECO:0000256" key="6">
    <source>
        <dbReference type="ARBA" id="ARBA00023136"/>
    </source>
</evidence>
<organism evidence="8 9">
    <name type="scientific">Weissella soli</name>
    <dbReference type="NCBI Taxonomy" id="155866"/>
    <lineage>
        <taxon>Bacteria</taxon>
        <taxon>Bacillati</taxon>
        <taxon>Bacillota</taxon>
        <taxon>Bacilli</taxon>
        <taxon>Lactobacillales</taxon>
        <taxon>Lactobacillaceae</taxon>
        <taxon>Weissella</taxon>
    </lineage>
</organism>
<reference evidence="8 9" key="1">
    <citation type="submission" date="2018-07" db="EMBL/GenBank/DDBJ databases">
        <title>Genomic Encyclopedia of Type Strains, Phase III (KMG-III): the genomes of soil and plant-associated and newly described type strains.</title>
        <authorList>
            <person name="Whitman W."/>
        </authorList>
    </citation>
    <scope>NUCLEOTIDE SEQUENCE [LARGE SCALE GENOMIC DNA]</scope>
    <source>
        <strain evidence="8 9">CECT 7031</strain>
    </source>
</reference>
<evidence type="ECO:0000313" key="9">
    <source>
        <dbReference type="Proteomes" id="UP000254912"/>
    </source>
</evidence>
<dbReference type="GO" id="GO:0043190">
    <property type="term" value="C:ATP-binding cassette (ABC) transporter complex"/>
    <property type="evidence" value="ECO:0007669"/>
    <property type="project" value="InterPro"/>
</dbReference>
<dbReference type="GO" id="GO:0015276">
    <property type="term" value="F:ligand-gated monoatomic ion channel activity"/>
    <property type="evidence" value="ECO:0007669"/>
    <property type="project" value="InterPro"/>
</dbReference>
<evidence type="ECO:0000256" key="5">
    <source>
        <dbReference type="ARBA" id="ARBA00022989"/>
    </source>
</evidence>
<comment type="caution">
    <text evidence="8">The sequence shown here is derived from an EMBL/GenBank/DDBJ whole genome shotgun (WGS) entry which is preliminary data.</text>
</comment>
<dbReference type="Pfam" id="PF00528">
    <property type="entry name" value="BPD_transp_1"/>
    <property type="match status" value="1"/>
</dbReference>
<dbReference type="EMBL" id="QRAS01000004">
    <property type="protein sequence ID" value="RDL01532.1"/>
    <property type="molecule type" value="Genomic_DNA"/>
</dbReference>
<evidence type="ECO:0000313" key="8">
    <source>
        <dbReference type="EMBL" id="RDL01532.1"/>
    </source>
</evidence>
<keyword evidence="6 7" id="KW-0472">Membrane</keyword>
<dbReference type="Proteomes" id="UP000254912">
    <property type="component" value="Unassembled WGS sequence"/>
</dbReference>
<keyword evidence="4 7" id="KW-0812">Transmembrane</keyword>
<dbReference type="GO" id="GO:0006865">
    <property type="term" value="P:amino acid transport"/>
    <property type="evidence" value="ECO:0007669"/>
    <property type="project" value="TreeGrafter"/>
</dbReference>
<dbReference type="SMART" id="SM00062">
    <property type="entry name" value="PBPb"/>
    <property type="match status" value="1"/>
</dbReference>
<evidence type="ECO:0000256" key="1">
    <source>
        <dbReference type="ARBA" id="ARBA00004651"/>
    </source>
</evidence>
<evidence type="ECO:0000256" key="3">
    <source>
        <dbReference type="ARBA" id="ARBA00022475"/>
    </source>
</evidence>
<dbReference type="PROSITE" id="PS50928">
    <property type="entry name" value="ABC_TM1"/>
    <property type="match status" value="1"/>
</dbReference>
<dbReference type="PANTHER" id="PTHR30614">
    <property type="entry name" value="MEMBRANE COMPONENT OF AMINO ACID ABC TRANSPORTER"/>
    <property type="match status" value="1"/>
</dbReference>
<keyword evidence="3" id="KW-1003">Cell membrane</keyword>
<dbReference type="NCBIfam" id="TIGR01726">
    <property type="entry name" value="HEQRo_perm_3TM"/>
    <property type="match status" value="1"/>
</dbReference>
<comment type="subcellular location">
    <subcellularLocation>
        <location evidence="1 7">Cell membrane</location>
        <topology evidence="1 7">Multi-pass membrane protein</topology>
    </subcellularLocation>
</comment>
<dbReference type="SMART" id="SM00079">
    <property type="entry name" value="PBPe"/>
    <property type="match status" value="1"/>
</dbReference>
<evidence type="ECO:0000256" key="4">
    <source>
        <dbReference type="ARBA" id="ARBA00022692"/>
    </source>
</evidence>
<feature type="transmembrane region" description="Helical" evidence="7">
    <location>
        <begin position="358"/>
        <end position="378"/>
    </location>
</feature>
<feature type="transmembrane region" description="Helical" evidence="7">
    <location>
        <begin position="328"/>
        <end position="346"/>
    </location>
</feature>
<dbReference type="InterPro" id="IPR043429">
    <property type="entry name" value="ArtM/GltK/GlnP/TcyL/YhdX-like"/>
</dbReference>
<keyword evidence="2 7" id="KW-0813">Transport</keyword>
<dbReference type="Pfam" id="PF00497">
    <property type="entry name" value="SBP_bac_3"/>
    <property type="match status" value="1"/>
</dbReference>
<dbReference type="KEGG" id="wso:WSWS_00283"/>
<feature type="transmembrane region" description="Helical" evidence="7">
    <location>
        <begin position="295"/>
        <end position="316"/>
    </location>
</feature>
<comment type="similarity">
    <text evidence="7">Belongs to the binding-protein-dependent transport system permease family.</text>
</comment>
<protein>
    <submittedName>
        <fullName evidence="8">Polar amino acid transport system substrate-binding protein</fullName>
    </submittedName>
</protein>
<proteinExistence type="inferred from homology"/>
<keyword evidence="9" id="KW-1185">Reference proteome</keyword>
<dbReference type="InterPro" id="IPR001320">
    <property type="entry name" value="Iontro_rcpt_C"/>
</dbReference>
<dbReference type="SUPFAM" id="SSF53850">
    <property type="entry name" value="Periplasmic binding protein-like II"/>
    <property type="match status" value="1"/>
</dbReference>
<dbReference type="InterPro" id="IPR001638">
    <property type="entry name" value="Solute-binding_3/MltF_N"/>
</dbReference>
<dbReference type="Gene3D" id="1.10.3720.10">
    <property type="entry name" value="MetI-like"/>
    <property type="match status" value="1"/>
</dbReference>
<name>A0A288QSH5_9LACO</name>
<dbReference type="InterPro" id="IPR010065">
    <property type="entry name" value="AA_ABC_transptr_permease_3TM"/>
</dbReference>
<evidence type="ECO:0000256" key="7">
    <source>
        <dbReference type="RuleBase" id="RU363032"/>
    </source>
</evidence>
<feature type="transmembrane region" description="Helical" evidence="7">
    <location>
        <begin position="457"/>
        <end position="477"/>
    </location>
</feature>
<dbReference type="AlphaFoldDB" id="A0A288QSH5"/>
<dbReference type="CDD" id="cd06261">
    <property type="entry name" value="TM_PBP2"/>
    <property type="match status" value="1"/>
</dbReference>
<dbReference type="RefSeq" id="WP_070229586.1">
    <property type="nucleotide sequence ID" value="NZ_BJYO01000006.1"/>
</dbReference>
<dbReference type="PANTHER" id="PTHR30614:SF46">
    <property type="entry name" value="ABC TRANSPORTER MEMBRANE SPANNING PERMEASE-GLUTAMINE TRANSPORT"/>
    <property type="match status" value="1"/>
</dbReference>
<dbReference type="Gene3D" id="3.40.190.10">
    <property type="entry name" value="Periplasmic binding protein-like II"/>
    <property type="match status" value="2"/>
</dbReference>